<accession>A0ABX4HZU7</accession>
<comment type="caution">
    <text evidence="5">The sequence shown here is derived from an EMBL/GenBank/DDBJ whole genome shotgun (WGS) entry which is preliminary data.</text>
</comment>
<name>A0ABX4HZU7_9GAMM</name>
<reference evidence="5" key="1">
    <citation type="submission" date="2017-08" db="EMBL/GenBank/DDBJ databases">
        <title>Microbulbifer marisrubri sp. nov., a halophilic alphaproteobacterium isolated from marine sediment of the Yellow Sea, China.</title>
        <authorList>
            <person name="Zhang G."/>
            <person name="Xiong Q."/>
        </authorList>
    </citation>
    <scope>NUCLEOTIDE SEQUENCE [LARGE SCALE GENOMIC DNA]</scope>
    <source>
        <strain evidence="5">WRN-8</strain>
    </source>
</reference>
<organism evidence="5 6">
    <name type="scientific">Microbulbifer flavimaris</name>
    <dbReference type="NCBI Taxonomy" id="1781068"/>
    <lineage>
        <taxon>Bacteria</taxon>
        <taxon>Pseudomonadati</taxon>
        <taxon>Pseudomonadota</taxon>
        <taxon>Gammaproteobacteria</taxon>
        <taxon>Cellvibrionales</taxon>
        <taxon>Microbulbiferaceae</taxon>
        <taxon>Microbulbifer</taxon>
    </lineage>
</organism>
<evidence type="ECO:0000256" key="1">
    <source>
        <dbReference type="ARBA" id="ARBA00023015"/>
    </source>
</evidence>
<protein>
    <submittedName>
        <fullName evidence="5">AraC family transcriptional regulator</fullName>
    </submittedName>
</protein>
<proteinExistence type="predicted"/>
<keyword evidence="3" id="KW-0804">Transcription</keyword>
<evidence type="ECO:0000259" key="4">
    <source>
        <dbReference type="PROSITE" id="PS01124"/>
    </source>
</evidence>
<dbReference type="Pfam" id="PF12625">
    <property type="entry name" value="Arabinose_bd"/>
    <property type="match status" value="1"/>
</dbReference>
<dbReference type="PANTHER" id="PTHR47894:SF4">
    <property type="entry name" value="HTH-TYPE TRANSCRIPTIONAL REGULATOR GADX"/>
    <property type="match status" value="1"/>
</dbReference>
<dbReference type="InterPro" id="IPR018060">
    <property type="entry name" value="HTH_AraC"/>
</dbReference>
<dbReference type="InterPro" id="IPR009057">
    <property type="entry name" value="Homeodomain-like_sf"/>
</dbReference>
<dbReference type="Pfam" id="PF12833">
    <property type="entry name" value="HTH_18"/>
    <property type="match status" value="1"/>
</dbReference>
<dbReference type="PANTHER" id="PTHR47894">
    <property type="entry name" value="HTH-TYPE TRANSCRIPTIONAL REGULATOR GADX"/>
    <property type="match status" value="1"/>
</dbReference>
<dbReference type="Gene3D" id="1.10.10.60">
    <property type="entry name" value="Homeodomain-like"/>
    <property type="match status" value="1"/>
</dbReference>
<dbReference type="SMART" id="SM00342">
    <property type="entry name" value="HTH_ARAC"/>
    <property type="match status" value="1"/>
</dbReference>
<evidence type="ECO:0000313" key="6">
    <source>
        <dbReference type="Proteomes" id="UP000218427"/>
    </source>
</evidence>
<keyword evidence="1" id="KW-0805">Transcription regulation</keyword>
<dbReference type="EMBL" id="LRFG02000002">
    <property type="protein sequence ID" value="PCO05654.1"/>
    <property type="molecule type" value="Genomic_DNA"/>
</dbReference>
<dbReference type="InterPro" id="IPR032687">
    <property type="entry name" value="AraC-type_N"/>
</dbReference>
<evidence type="ECO:0000313" key="5">
    <source>
        <dbReference type="EMBL" id="PCO05654.1"/>
    </source>
</evidence>
<evidence type="ECO:0000256" key="3">
    <source>
        <dbReference type="ARBA" id="ARBA00023163"/>
    </source>
</evidence>
<dbReference type="PROSITE" id="PS01124">
    <property type="entry name" value="HTH_ARAC_FAMILY_2"/>
    <property type="match status" value="1"/>
</dbReference>
<sequence length="338" mass="38121">MKPIYEIRSGALAGFNLLVPRLGGDPAELLAEVGLPADCMRRPDLLIPIATLSELLDLCADRLRCADFGLRLADMQGVRILGVLGQLLMGSVNLRTALESSQRYMALHNQAEFWRIDAQGDALLAQRFDHFVEPVAAIQYRELSVGACYRLVQDLAGQDIRPREVHFRQDALSAADRYREFFNADVYFGRECDALVFDAEVLERTLCAPNTSLRLYFEEFTRQLLEKHRHSVAAQVKALILQTLGAQRHTLAQVAGLLEMPGRTLQRRLAEERTSFKQLLQDARMETARWHLRASSIDINLLSATLGYTDISAFSKAFRAVHGVSPLQWRKQQRDAEA</sequence>
<evidence type="ECO:0000256" key="2">
    <source>
        <dbReference type="ARBA" id="ARBA00023125"/>
    </source>
</evidence>
<dbReference type="SUPFAM" id="SSF46689">
    <property type="entry name" value="Homeodomain-like"/>
    <property type="match status" value="1"/>
</dbReference>
<dbReference type="RefSeq" id="WP_067082791.1">
    <property type="nucleotide sequence ID" value="NZ_LRFG02000002.1"/>
</dbReference>
<dbReference type="Proteomes" id="UP000218427">
    <property type="component" value="Unassembled WGS sequence"/>
</dbReference>
<feature type="domain" description="HTH araC/xylS-type" evidence="4">
    <location>
        <begin position="234"/>
        <end position="332"/>
    </location>
</feature>
<gene>
    <name evidence="5" type="ORF">AWR36_006445</name>
</gene>
<keyword evidence="6" id="KW-1185">Reference proteome</keyword>
<keyword evidence="2" id="KW-0238">DNA-binding</keyword>